<dbReference type="InterPro" id="IPR011990">
    <property type="entry name" value="TPR-like_helical_dom_sf"/>
</dbReference>
<dbReference type="InterPro" id="IPR029044">
    <property type="entry name" value="Nucleotide-diphossugar_trans"/>
</dbReference>
<dbReference type="SUPFAM" id="SSF53448">
    <property type="entry name" value="Nucleotide-diphospho-sugar transferases"/>
    <property type="match status" value="1"/>
</dbReference>
<organism evidence="2">
    <name type="scientific">freshwater metagenome</name>
    <dbReference type="NCBI Taxonomy" id="449393"/>
    <lineage>
        <taxon>unclassified sequences</taxon>
        <taxon>metagenomes</taxon>
        <taxon>ecological metagenomes</taxon>
    </lineage>
</organism>
<evidence type="ECO:0000313" key="2">
    <source>
        <dbReference type="EMBL" id="CAB4612743.1"/>
    </source>
</evidence>
<dbReference type="Pfam" id="PF13431">
    <property type="entry name" value="TPR_17"/>
    <property type="match status" value="1"/>
</dbReference>
<dbReference type="SUPFAM" id="SSF48452">
    <property type="entry name" value="TPR-like"/>
    <property type="match status" value="1"/>
</dbReference>
<protein>
    <submittedName>
        <fullName evidence="2">Unannotated protein</fullName>
    </submittedName>
</protein>
<reference evidence="2" key="1">
    <citation type="submission" date="2020-05" db="EMBL/GenBank/DDBJ databases">
        <authorList>
            <person name="Chiriac C."/>
            <person name="Salcher M."/>
            <person name="Ghai R."/>
            <person name="Kavagutti S V."/>
        </authorList>
    </citation>
    <scope>NUCLEOTIDE SEQUENCE</scope>
</reference>
<dbReference type="Gene3D" id="1.25.40.10">
    <property type="entry name" value="Tetratricopeptide repeat domain"/>
    <property type="match status" value="1"/>
</dbReference>
<dbReference type="PANTHER" id="PTHR43630:SF2">
    <property type="entry name" value="GLYCOSYLTRANSFERASE"/>
    <property type="match status" value="1"/>
</dbReference>
<gene>
    <name evidence="2" type="ORF">UFOPK1827_01396</name>
</gene>
<feature type="domain" description="Glycosyltransferase 2-like" evidence="1">
    <location>
        <begin position="8"/>
        <end position="113"/>
    </location>
</feature>
<sequence length="686" mass="76682">MTQPEIILVMIVRNESAVIERCLESVRPLLSGWVIVDTGSTDNTIEKIEHALAGLPGQLHRREWVDFGHNRNEALALARGRGTHLLLVDADMTIRTDGVLPALVADAYELRHDADPAYWIPRLLRSDYEWFFVGRTHEFLSCKQTFSRERLPQLVIDDHADGGSRTDKFERDKMLLEQSIEQDPTDQRSWFYLALTLRDLGEIDAALSAFQQRVALGGWDQEVFYSLYQIGLLLQAHDQNSAIIQLLTAWNFRPSRVEPLLELARLHRQRGQYALCEFYASKGLAIPPSTDSAFVHTEAHDWALKFELAIAWFHLGRVEEALVLNEELLASAVPRDMEPWVRHNRAWCLRSLGRPDSETFAHLPASADIPALATLIDGATYTPIAIDHADGWSLFNPSVTNHPEGGLVINIRSSNYVIADDGSYTFQGTEDDGIIRTVNLLARLDENLSTSLLGQIPAQPTGPSPRLSRVLGCEDVRLLAIGDEWKALSTVRDRNQYERCDVAVLAIPSLESPETTTLTVIPGPDPARHEKNWMPFVVDGELHILYMCAPSVVGHLDADTQLVVDSSTSGPPAATHFRGGSQGVPFNDGYLFLVHEVTFFDTRRVYSHRFIHLTSSVTKTGERRWDITSMSCPFYFRELGIEFAAGLATDGEDLVASFGVRDAEAWLVRMSADHVATQLVPLFGTA</sequence>
<dbReference type="EMBL" id="CAEZUO010000074">
    <property type="protein sequence ID" value="CAB4612743.1"/>
    <property type="molecule type" value="Genomic_DNA"/>
</dbReference>
<evidence type="ECO:0000259" key="1">
    <source>
        <dbReference type="Pfam" id="PF00535"/>
    </source>
</evidence>
<dbReference type="InterPro" id="IPR001173">
    <property type="entry name" value="Glyco_trans_2-like"/>
</dbReference>
<proteinExistence type="predicted"/>
<dbReference type="Gene3D" id="3.90.550.10">
    <property type="entry name" value="Spore Coat Polysaccharide Biosynthesis Protein SpsA, Chain A"/>
    <property type="match status" value="1"/>
</dbReference>
<dbReference type="Pfam" id="PF00535">
    <property type="entry name" value="Glycos_transf_2"/>
    <property type="match status" value="1"/>
</dbReference>
<dbReference type="AlphaFoldDB" id="A0A6J6HJP3"/>
<name>A0A6J6HJP3_9ZZZZ</name>
<accession>A0A6J6HJP3</accession>
<dbReference type="PANTHER" id="PTHR43630">
    <property type="entry name" value="POLY-BETA-1,6-N-ACETYL-D-GLUCOSAMINE SYNTHASE"/>
    <property type="match status" value="1"/>
</dbReference>